<evidence type="ECO:0000256" key="2">
    <source>
        <dbReference type="ARBA" id="ARBA00023125"/>
    </source>
</evidence>
<organism evidence="5 6">
    <name type="scientific">Amycolatopsis taiwanensis</name>
    <dbReference type="NCBI Taxonomy" id="342230"/>
    <lineage>
        <taxon>Bacteria</taxon>
        <taxon>Bacillati</taxon>
        <taxon>Actinomycetota</taxon>
        <taxon>Actinomycetes</taxon>
        <taxon>Pseudonocardiales</taxon>
        <taxon>Pseudonocardiaceae</taxon>
        <taxon>Amycolatopsis</taxon>
    </lineage>
</organism>
<evidence type="ECO:0000313" key="5">
    <source>
        <dbReference type="EMBL" id="GLY66075.1"/>
    </source>
</evidence>
<dbReference type="Gene3D" id="1.25.40.10">
    <property type="entry name" value="Tetratricopeptide repeat domain"/>
    <property type="match status" value="2"/>
</dbReference>
<dbReference type="Pfam" id="PF03704">
    <property type="entry name" value="BTAD"/>
    <property type="match status" value="1"/>
</dbReference>
<feature type="domain" description="OmpR/PhoB-type" evidence="4">
    <location>
        <begin position="1"/>
        <end position="90"/>
    </location>
</feature>
<dbReference type="CDD" id="cd15831">
    <property type="entry name" value="BTAD"/>
    <property type="match status" value="1"/>
</dbReference>
<comment type="similarity">
    <text evidence="1">Belongs to the AfsR/DnrI/RedD regulatory family.</text>
</comment>
<dbReference type="Proteomes" id="UP001165136">
    <property type="component" value="Unassembled WGS sequence"/>
</dbReference>
<dbReference type="Pfam" id="PF00486">
    <property type="entry name" value="Trans_reg_C"/>
    <property type="match status" value="1"/>
</dbReference>
<dbReference type="AlphaFoldDB" id="A0A9W6R090"/>
<dbReference type="GO" id="GO:0000160">
    <property type="term" value="P:phosphorelay signal transduction system"/>
    <property type="evidence" value="ECO:0007669"/>
    <property type="project" value="InterPro"/>
</dbReference>
<comment type="caution">
    <text evidence="5">The sequence shown here is derived from an EMBL/GenBank/DDBJ whole genome shotgun (WGS) entry which is preliminary data.</text>
</comment>
<dbReference type="GO" id="GO:0006355">
    <property type="term" value="P:regulation of DNA-templated transcription"/>
    <property type="evidence" value="ECO:0007669"/>
    <property type="project" value="InterPro"/>
</dbReference>
<dbReference type="SUPFAM" id="SSF52540">
    <property type="entry name" value="P-loop containing nucleoside triphosphate hydrolases"/>
    <property type="match status" value="1"/>
</dbReference>
<dbReference type="InterPro" id="IPR049945">
    <property type="entry name" value="AAA_22"/>
</dbReference>
<dbReference type="EMBL" id="BSTI01000005">
    <property type="protein sequence ID" value="GLY66075.1"/>
    <property type="molecule type" value="Genomic_DNA"/>
</dbReference>
<dbReference type="InterPro" id="IPR011990">
    <property type="entry name" value="TPR-like_helical_dom_sf"/>
</dbReference>
<dbReference type="GO" id="GO:0003677">
    <property type="term" value="F:DNA binding"/>
    <property type="evidence" value="ECO:0007669"/>
    <property type="project" value="UniProtKB-UniRule"/>
</dbReference>
<sequence length="960" mass="104512">MQFGILGPTEVWAPAGTPISVGGSRPRTLLALLLLDAGQVVGTTRLIDDVYGENPPKEAVNALQSLVSRLRRKLGPGLIEFHPGGYRLRVDPEQVDAHRFTRLARAGRQALAADRPGPAAELLTEALGLWRGRPELPGPRAAKLDELYTSAREDRAEAELARGGETRELLTELHELVAAHPLRERPRALLMRALQASGRHAEALTVFDDTRRTLADELGADPSPELAETHLAILAAEPLRTTGIPAQLTNFIGRAEELRRVHELLATARLVTVTGPGGMGKTRLAIQAGAAGGAPEACFVDLAPLTDGTELPQAIFTALGLRETGLFHAPHDRPDPVEKMITALANRPLLLIVDNCEHIVAEAAVLIHRLLTACPSLRVLATSREPLGITGEALCPLPPLPEDLAVDLFADRARAVLAGFTPDDAVRRICRALDGLPLAIELAAARLRSLSPAQLETRLTDRFRLLSRGARTAAPRHQTLHAVVNWSWDLLGGQEQRLLRRLSVFAGGATAEAAAQVLSEVDAEELLEALADKSLVEVSCGRYRMLDTIREFSTQRLAEAGEHDRFARAHAEYFLDLAQTADPHLRRAEQVTWLARLSAEHANLHAALRWAAHADQPTAFRLIGALTTYWRLRGVHSEVAPLAAKLTDRLEPLPGLEEEFVLAVLTALPDQPEGALEQAGTIMRTKSWRVRQPYLLIGWSLFTGPPDPDTPAAPVYAHLADTNDPWFQALILFSGSYLRVFSGDRNGAETELSRALAAFRSVGDRWGIAQALDGLATLADDAGDRRRALTLTEDAMRELAPLGAADEIAEFCCRRASLLLREGDLDAAESGYRQAERLLHRSWIPTTLAMVHHGYGQIAERHGDHAEARRRFQLALAACGPDWQSLSLRAQVLVSLALLDQDGARAARLLGVAESVGNVVRDRDLVARIQSLVGEAAYDTAFRWGAAMSREEAVEFVRNA</sequence>
<dbReference type="InterPro" id="IPR027417">
    <property type="entry name" value="P-loop_NTPase"/>
</dbReference>
<dbReference type="GO" id="GO:0016887">
    <property type="term" value="F:ATP hydrolysis activity"/>
    <property type="evidence" value="ECO:0007669"/>
    <property type="project" value="InterPro"/>
</dbReference>
<proteinExistence type="inferred from homology"/>
<dbReference type="Gene3D" id="1.10.10.10">
    <property type="entry name" value="Winged helix-like DNA-binding domain superfamily/Winged helix DNA-binding domain"/>
    <property type="match status" value="1"/>
</dbReference>
<dbReference type="InterPro" id="IPR016032">
    <property type="entry name" value="Sig_transdc_resp-reg_C-effctor"/>
</dbReference>
<dbReference type="Pfam" id="PF13401">
    <property type="entry name" value="AAA_22"/>
    <property type="match status" value="1"/>
</dbReference>
<name>A0A9W6R090_9PSEU</name>
<accession>A0A9W6R090</accession>
<keyword evidence="6" id="KW-1185">Reference proteome</keyword>
<dbReference type="PROSITE" id="PS51755">
    <property type="entry name" value="OMPR_PHOB"/>
    <property type="match status" value="1"/>
</dbReference>
<evidence type="ECO:0000259" key="4">
    <source>
        <dbReference type="PROSITE" id="PS51755"/>
    </source>
</evidence>
<dbReference type="SUPFAM" id="SSF46894">
    <property type="entry name" value="C-terminal effector domain of the bipartite response regulators"/>
    <property type="match status" value="1"/>
</dbReference>
<evidence type="ECO:0000313" key="6">
    <source>
        <dbReference type="Proteomes" id="UP001165136"/>
    </source>
</evidence>
<dbReference type="SMART" id="SM01043">
    <property type="entry name" value="BTAD"/>
    <property type="match status" value="1"/>
</dbReference>
<evidence type="ECO:0000256" key="1">
    <source>
        <dbReference type="ARBA" id="ARBA00005820"/>
    </source>
</evidence>
<reference evidence="5" key="1">
    <citation type="submission" date="2023-03" db="EMBL/GenBank/DDBJ databases">
        <title>Amycolatopsis taiwanensis NBRC 103393.</title>
        <authorList>
            <person name="Ichikawa N."/>
            <person name="Sato H."/>
            <person name="Tonouchi N."/>
        </authorList>
    </citation>
    <scope>NUCLEOTIDE SEQUENCE</scope>
    <source>
        <strain evidence="5">NBRC 103393</strain>
    </source>
</reference>
<dbReference type="InterPro" id="IPR005158">
    <property type="entry name" value="BTAD"/>
</dbReference>
<gene>
    <name evidence="5" type="ORF">Atai01_26940</name>
</gene>
<dbReference type="PRINTS" id="PR00364">
    <property type="entry name" value="DISEASERSIST"/>
</dbReference>
<dbReference type="PANTHER" id="PTHR47691">
    <property type="entry name" value="REGULATOR-RELATED"/>
    <property type="match status" value="1"/>
</dbReference>
<protein>
    <submittedName>
        <fullName evidence="5">SARP family transcriptional regulator</fullName>
    </submittedName>
</protein>
<dbReference type="InterPro" id="IPR036388">
    <property type="entry name" value="WH-like_DNA-bd_sf"/>
</dbReference>
<keyword evidence="2 3" id="KW-0238">DNA-binding</keyword>
<dbReference type="SUPFAM" id="SSF48452">
    <property type="entry name" value="TPR-like"/>
    <property type="match status" value="2"/>
</dbReference>
<evidence type="ECO:0000256" key="3">
    <source>
        <dbReference type="PROSITE-ProRule" id="PRU01091"/>
    </source>
</evidence>
<dbReference type="SMART" id="SM00862">
    <property type="entry name" value="Trans_reg_C"/>
    <property type="match status" value="1"/>
</dbReference>
<dbReference type="InterPro" id="IPR001867">
    <property type="entry name" value="OmpR/PhoB-type_DNA-bd"/>
</dbReference>
<feature type="DNA-binding region" description="OmpR/PhoB-type" evidence="3">
    <location>
        <begin position="1"/>
        <end position="90"/>
    </location>
</feature>
<dbReference type="PANTHER" id="PTHR47691:SF3">
    <property type="entry name" value="HTH-TYPE TRANSCRIPTIONAL REGULATOR RV0890C-RELATED"/>
    <property type="match status" value="1"/>
</dbReference>